<evidence type="ECO:0000259" key="6">
    <source>
        <dbReference type="Pfam" id="PF08281"/>
    </source>
</evidence>
<name>A0A378U4L7_MYROD</name>
<reference evidence="7 8" key="1">
    <citation type="submission" date="2018-06" db="EMBL/GenBank/DDBJ databases">
        <authorList>
            <consortium name="Pathogen Informatics"/>
            <person name="Doyle S."/>
        </authorList>
    </citation>
    <scope>NUCLEOTIDE SEQUENCE [LARGE SCALE GENOMIC DNA]</scope>
    <source>
        <strain evidence="7 8">NCTC11179</strain>
    </source>
</reference>
<keyword evidence="8" id="KW-1185">Reference proteome</keyword>
<dbReference type="PANTHER" id="PTHR43133">
    <property type="entry name" value="RNA POLYMERASE ECF-TYPE SIGMA FACTO"/>
    <property type="match status" value="1"/>
</dbReference>
<dbReference type="GO" id="GO:0006352">
    <property type="term" value="P:DNA-templated transcription initiation"/>
    <property type="evidence" value="ECO:0007669"/>
    <property type="project" value="InterPro"/>
</dbReference>
<evidence type="ECO:0000313" key="7">
    <source>
        <dbReference type="EMBL" id="STZ69093.1"/>
    </source>
</evidence>
<dbReference type="RefSeq" id="WP_115091914.1">
    <property type="nucleotide sequence ID" value="NZ_CP068107.1"/>
</dbReference>
<evidence type="ECO:0000313" key="8">
    <source>
        <dbReference type="Proteomes" id="UP000255024"/>
    </source>
</evidence>
<keyword evidence="2" id="KW-0805">Transcription regulation</keyword>
<proteinExistence type="inferred from homology"/>
<dbReference type="Gene3D" id="1.10.1740.10">
    <property type="match status" value="1"/>
</dbReference>
<dbReference type="InterPro" id="IPR014284">
    <property type="entry name" value="RNA_pol_sigma-70_dom"/>
</dbReference>
<feature type="domain" description="RNA polymerase sigma factor 70 region 4 type 2" evidence="6">
    <location>
        <begin position="121"/>
        <end position="173"/>
    </location>
</feature>
<sequence length="190" mass="22505">MKLIRLYPKKLEDYIEDLRREKRSAQHEVYQLLSGKMLSVCRQYIADVQYAEDVMVSAFMKVFTRMDKYEDKGSFEGWIRRIMVNESISFLRAQRPFAYLEEQVEHQEEHIEDDEGDLSLEEIQRLIDQLPAGCKTIFNLYVIEEYKHQEIAAMLQISEGTSKSQLAQARKLLQQQLEHLKNRGLWNGVK</sequence>
<dbReference type="NCBIfam" id="TIGR02937">
    <property type="entry name" value="sigma70-ECF"/>
    <property type="match status" value="1"/>
</dbReference>
<dbReference type="SUPFAM" id="SSF88659">
    <property type="entry name" value="Sigma3 and sigma4 domains of RNA polymerase sigma factors"/>
    <property type="match status" value="1"/>
</dbReference>
<dbReference type="GO" id="GO:0016987">
    <property type="term" value="F:sigma factor activity"/>
    <property type="evidence" value="ECO:0007669"/>
    <property type="project" value="UniProtKB-KW"/>
</dbReference>
<keyword evidence="4" id="KW-0804">Transcription</keyword>
<dbReference type="InterPro" id="IPR013324">
    <property type="entry name" value="RNA_pol_sigma_r3/r4-like"/>
</dbReference>
<gene>
    <name evidence="7" type="primary">rpoE_4</name>
    <name evidence="7" type="ORF">NCTC11179_02588</name>
</gene>
<dbReference type="AlphaFoldDB" id="A0A378U4L7"/>
<feature type="domain" description="RNA polymerase sigma-70 region 2" evidence="5">
    <location>
        <begin position="32"/>
        <end position="95"/>
    </location>
</feature>
<evidence type="ECO:0000256" key="3">
    <source>
        <dbReference type="ARBA" id="ARBA00023082"/>
    </source>
</evidence>
<dbReference type="PANTHER" id="PTHR43133:SF46">
    <property type="entry name" value="RNA POLYMERASE SIGMA-70 FACTOR ECF SUBFAMILY"/>
    <property type="match status" value="1"/>
</dbReference>
<evidence type="ECO:0000256" key="4">
    <source>
        <dbReference type="ARBA" id="ARBA00023163"/>
    </source>
</evidence>
<dbReference type="Pfam" id="PF08281">
    <property type="entry name" value="Sigma70_r4_2"/>
    <property type="match status" value="1"/>
</dbReference>
<evidence type="ECO:0000256" key="1">
    <source>
        <dbReference type="ARBA" id="ARBA00010641"/>
    </source>
</evidence>
<evidence type="ECO:0000256" key="2">
    <source>
        <dbReference type="ARBA" id="ARBA00023015"/>
    </source>
</evidence>
<comment type="similarity">
    <text evidence="1">Belongs to the sigma-70 factor family. ECF subfamily.</text>
</comment>
<dbReference type="InterPro" id="IPR007627">
    <property type="entry name" value="RNA_pol_sigma70_r2"/>
</dbReference>
<dbReference type="Proteomes" id="UP000255024">
    <property type="component" value="Unassembled WGS sequence"/>
</dbReference>
<evidence type="ECO:0000259" key="5">
    <source>
        <dbReference type="Pfam" id="PF04542"/>
    </source>
</evidence>
<dbReference type="EMBL" id="UGQL01000002">
    <property type="protein sequence ID" value="STZ69093.1"/>
    <property type="molecule type" value="Genomic_DNA"/>
</dbReference>
<dbReference type="GO" id="GO:0003677">
    <property type="term" value="F:DNA binding"/>
    <property type="evidence" value="ECO:0007669"/>
    <property type="project" value="InterPro"/>
</dbReference>
<dbReference type="SUPFAM" id="SSF88946">
    <property type="entry name" value="Sigma2 domain of RNA polymerase sigma factors"/>
    <property type="match status" value="1"/>
</dbReference>
<dbReference type="CDD" id="cd06171">
    <property type="entry name" value="Sigma70_r4"/>
    <property type="match status" value="1"/>
</dbReference>
<dbReference type="InterPro" id="IPR013249">
    <property type="entry name" value="RNA_pol_sigma70_r4_t2"/>
</dbReference>
<keyword evidence="3" id="KW-0731">Sigma factor</keyword>
<dbReference type="InterPro" id="IPR013325">
    <property type="entry name" value="RNA_pol_sigma_r2"/>
</dbReference>
<dbReference type="InterPro" id="IPR039425">
    <property type="entry name" value="RNA_pol_sigma-70-like"/>
</dbReference>
<dbReference type="InterPro" id="IPR036388">
    <property type="entry name" value="WH-like_DNA-bd_sf"/>
</dbReference>
<accession>A0A378U4L7</accession>
<dbReference type="Gene3D" id="1.10.10.10">
    <property type="entry name" value="Winged helix-like DNA-binding domain superfamily/Winged helix DNA-binding domain"/>
    <property type="match status" value="1"/>
</dbReference>
<organism evidence="7 8">
    <name type="scientific">Myroides odoratus</name>
    <name type="common">Flavobacterium odoratum</name>
    <dbReference type="NCBI Taxonomy" id="256"/>
    <lineage>
        <taxon>Bacteria</taxon>
        <taxon>Pseudomonadati</taxon>
        <taxon>Bacteroidota</taxon>
        <taxon>Flavobacteriia</taxon>
        <taxon>Flavobacteriales</taxon>
        <taxon>Flavobacteriaceae</taxon>
        <taxon>Myroides</taxon>
    </lineage>
</organism>
<dbReference type="Pfam" id="PF04542">
    <property type="entry name" value="Sigma70_r2"/>
    <property type="match status" value="1"/>
</dbReference>
<protein>
    <submittedName>
        <fullName evidence="7">Sigma-24</fullName>
    </submittedName>
</protein>